<evidence type="ECO:0000313" key="7">
    <source>
        <dbReference type="Proteomes" id="UP001154114"/>
    </source>
</evidence>
<keyword evidence="7" id="KW-1185">Reference proteome</keyword>
<dbReference type="OrthoDB" id="361362at2759"/>
<evidence type="ECO:0000313" key="6">
    <source>
        <dbReference type="EMBL" id="CAD0201855.1"/>
    </source>
</evidence>
<dbReference type="InterPro" id="IPR016024">
    <property type="entry name" value="ARM-type_fold"/>
</dbReference>
<feature type="domain" description="Pre-rRNA-processing protein Ipi1 N-terminal" evidence="5">
    <location>
        <begin position="142"/>
        <end position="236"/>
    </location>
</feature>
<proteinExistence type="inferred from homology"/>
<dbReference type="PANTHER" id="PTHR16056:SF2">
    <property type="entry name" value="TESTIS-EXPRESSED PROTEIN 10"/>
    <property type="match status" value="1"/>
</dbReference>
<comment type="similarity">
    <text evidence="2">Belongs to the IPI1/TEX10 family.</text>
</comment>
<dbReference type="InterPro" id="IPR011989">
    <property type="entry name" value="ARM-like"/>
</dbReference>
<evidence type="ECO:0000256" key="1">
    <source>
        <dbReference type="ARBA" id="ARBA00004123"/>
    </source>
</evidence>
<dbReference type="InterPro" id="IPR024679">
    <property type="entry name" value="Ipi1_N"/>
</dbReference>
<name>A0A9N8Q0H4_CHRIL</name>
<reference evidence="6" key="1">
    <citation type="submission" date="2021-12" db="EMBL/GenBank/DDBJ databases">
        <authorList>
            <person name="King R."/>
        </authorList>
    </citation>
    <scope>NUCLEOTIDE SEQUENCE</scope>
</reference>
<dbReference type="Gene3D" id="1.25.10.10">
    <property type="entry name" value="Leucine-rich Repeat Variant"/>
    <property type="match status" value="1"/>
</dbReference>
<organism evidence="6 7">
    <name type="scientific">Chrysodeixis includens</name>
    <name type="common">Soybean looper</name>
    <name type="synonym">Pseudoplusia includens</name>
    <dbReference type="NCBI Taxonomy" id="689277"/>
    <lineage>
        <taxon>Eukaryota</taxon>
        <taxon>Metazoa</taxon>
        <taxon>Ecdysozoa</taxon>
        <taxon>Arthropoda</taxon>
        <taxon>Hexapoda</taxon>
        <taxon>Insecta</taxon>
        <taxon>Pterygota</taxon>
        <taxon>Neoptera</taxon>
        <taxon>Endopterygota</taxon>
        <taxon>Lepidoptera</taxon>
        <taxon>Glossata</taxon>
        <taxon>Ditrysia</taxon>
        <taxon>Noctuoidea</taxon>
        <taxon>Noctuidae</taxon>
        <taxon>Plusiinae</taxon>
        <taxon>Chrysodeixis</taxon>
    </lineage>
</organism>
<evidence type="ECO:0000256" key="3">
    <source>
        <dbReference type="ARBA" id="ARBA00023242"/>
    </source>
</evidence>
<evidence type="ECO:0000256" key="4">
    <source>
        <dbReference type="SAM" id="MobiDB-lite"/>
    </source>
</evidence>
<feature type="compositionally biased region" description="Basic and acidic residues" evidence="4">
    <location>
        <begin position="13"/>
        <end position="30"/>
    </location>
</feature>
<sequence length="646" mass="74863">MSKQGATRYQKFLKSEKSKTKLKSKSKDLPKGTNVTKTNFKVKKIVLKTQLNKHGETEALSTRKLNVKELLTRLNHFNIHSRTDALQGLKELFTMHPEVLEQNLGELVHGITPLVLNIEKVVRHDSLKVLNLMLSKADIVRIDPFFDILCTYLRSAMTHIDGRIQEDSLLFLDTLLVCTPTKMAQDFHKIIPNFLDMISKLRVDSKPGRTLTVNLGSQITSVKWRVKVLHRLKDYLLEYVKYNHIQDSTEPVDDKTHLFDTTKMNHFSLFNPVYIETCPVSCFSSKAIQDTTLPIDEGQKFTEYVDTLMPLLFETWLEVCPNANSERSMETVVSEDAALLLTHALEVVSLIWLLINHFDKKNPNSDIKKQFSQKYRQPYQQHFLNNFPYVTNIRSKQRGGLNNSQLEDTIKDPKMIQQNLEICYLFILLNPYVNLRKETPLAKSVLKYITRTFNSNSQDSVNNVIIKILHTIFSSEVNNWTKTLSIMETLFNRIIWAYFNKDMPSTFKQKIFSLLCKIAMNDKLVHFQKCEAFTNWLANLPDILLEKAITVQTIDIIHKFAVQNTQVFNTVIRGKLLKIIKNLPAIEVSDVDKNGLAYYKLFSILYYIKNWDEDSLNALEIQLLNNVYKNDYGTYIFNTLQLRSAD</sequence>
<feature type="region of interest" description="Disordered" evidence="4">
    <location>
        <begin position="1"/>
        <end position="34"/>
    </location>
</feature>
<dbReference type="AlphaFoldDB" id="A0A9N8Q0H4"/>
<dbReference type="Proteomes" id="UP001154114">
    <property type="component" value="Chromosome 15"/>
</dbReference>
<dbReference type="GO" id="GO:0071339">
    <property type="term" value="C:MLL1 complex"/>
    <property type="evidence" value="ECO:0007669"/>
    <property type="project" value="TreeGrafter"/>
</dbReference>
<comment type="subcellular location">
    <subcellularLocation>
        <location evidence="1">Nucleus</location>
    </subcellularLocation>
</comment>
<accession>A0A9N8Q0H4</accession>
<keyword evidence="3" id="KW-0539">Nucleus</keyword>
<evidence type="ECO:0000259" key="5">
    <source>
        <dbReference type="Pfam" id="PF12333"/>
    </source>
</evidence>
<dbReference type="PANTHER" id="PTHR16056">
    <property type="entry name" value="REGULATOR OF MICROTUBULE DYNAMICS PROTEIN"/>
    <property type="match status" value="1"/>
</dbReference>
<evidence type="ECO:0000256" key="2">
    <source>
        <dbReference type="ARBA" id="ARBA00006427"/>
    </source>
</evidence>
<dbReference type="EMBL" id="LR824018">
    <property type="protein sequence ID" value="CAD0201855.1"/>
    <property type="molecule type" value="Genomic_DNA"/>
</dbReference>
<dbReference type="SUPFAM" id="SSF48371">
    <property type="entry name" value="ARM repeat"/>
    <property type="match status" value="1"/>
</dbReference>
<protein>
    <recommendedName>
        <fullName evidence="5">Pre-rRNA-processing protein Ipi1 N-terminal domain-containing protein</fullName>
    </recommendedName>
</protein>
<gene>
    <name evidence="6" type="ORF">CINC_LOCUS3524</name>
</gene>
<dbReference type="Pfam" id="PF12333">
    <property type="entry name" value="Ipi1_N"/>
    <property type="match status" value="1"/>
</dbReference>